<evidence type="ECO:0000313" key="2">
    <source>
        <dbReference type="Proteomes" id="UP000016480"/>
    </source>
</evidence>
<gene>
    <name evidence="1" type="ORF">PRUB_a3586</name>
</gene>
<reference evidence="1 2" key="1">
    <citation type="journal article" date="2012" name="J. Bacteriol.">
        <title>Genome sequence of the cycloprodigiosin-producing bacterial strain Pseudoalteromonas rubra ATCC 29570(T).</title>
        <authorList>
            <person name="Xie B.B."/>
            <person name="Shu Y.L."/>
            <person name="Qin Q.L."/>
            <person name="Rong J.C."/>
            <person name="Zhang X.Y."/>
            <person name="Chen X.L."/>
            <person name="Zhou B.C."/>
            <person name="Zhang Y.Z."/>
        </authorList>
    </citation>
    <scope>NUCLEOTIDE SEQUENCE [LARGE SCALE GENOMIC DNA]</scope>
    <source>
        <strain evidence="1 2">DSM 6842</strain>
    </source>
</reference>
<evidence type="ECO:0000313" key="1">
    <source>
        <dbReference type="EMBL" id="KAF7783740.1"/>
    </source>
</evidence>
<accession>A0A8T0C3X2</accession>
<organism evidence="1 2">
    <name type="scientific">Pseudoalteromonas rubra</name>
    <dbReference type="NCBI Taxonomy" id="43658"/>
    <lineage>
        <taxon>Bacteria</taxon>
        <taxon>Pseudomonadati</taxon>
        <taxon>Pseudomonadota</taxon>
        <taxon>Gammaproteobacteria</taxon>
        <taxon>Alteromonadales</taxon>
        <taxon>Pseudoalteromonadaceae</taxon>
        <taxon>Pseudoalteromonas</taxon>
    </lineage>
</organism>
<dbReference type="AlphaFoldDB" id="A0A8T0C3X2"/>
<proteinExistence type="predicted"/>
<comment type="caution">
    <text evidence="1">The sequence shown here is derived from an EMBL/GenBank/DDBJ whole genome shotgun (WGS) entry which is preliminary data.</text>
</comment>
<sequence length="264" mass="29908">MQLHLLNRNGGNMNFRPYLLLLLMLLTGKGFASDAAELHSPSWQQVYNWFAKPMALPPWQLRSQPGLIMLQASSAQFGGGDLYYRPKGSACMLSVPHQFHDQLTDKIGKAVFAKRCQVLVINTEHRKAPSPDLYSMDYSHRPSGLHAAAAQAFARRYPTSHLYQLHGFSQSKRRTPQARQADFIISQGRQSTDALSQLQMCLSKLSQHTYQYPQQVSELGGTRNVMHRLGLPAGYFIHIEISRPMRERLVAQPDIMEQFALCLI</sequence>
<name>A0A8T0C3X2_9GAMM</name>
<dbReference type="Proteomes" id="UP000016480">
    <property type="component" value="Unassembled WGS sequence"/>
</dbReference>
<dbReference type="EMBL" id="AHCD03000043">
    <property type="protein sequence ID" value="KAF7783740.1"/>
    <property type="molecule type" value="Genomic_DNA"/>
</dbReference>
<protein>
    <submittedName>
        <fullName evidence="1">Uncharacterized protein</fullName>
    </submittedName>
</protein>